<keyword evidence="6" id="KW-1185">Reference proteome</keyword>
<evidence type="ECO:0000256" key="2">
    <source>
        <dbReference type="ARBA" id="ARBA00023157"/>
    </source>
</evidence>
<accession>A0A8T0TUJ2</accession>
<feature type="chain" id="PRO_5035826018" description="Meg domain-containing protein" evidence="3">
    <location>
        <begin position="24"/>
        <end position="83"/>
    </location>
</feature>
<name>A0A8T0TUJ2_PANVG</name>
<proteinExistence type="inferred from homology"/>
<feature type="domain" description="Meg" evidence="4">
    <location>
        <begin position="1"/>
        <end position="79"/>
    </location>
</feature>
<evidence type="ECO:0000256" key="1">
    <source>
        <dbReference type="ARBA" id="ARBA00010149"/>
    </source>
</evidence>
<protein>
    <recommendedName>
        <fullName evidence="4">Meg domain-containing protein</fullName>
    </recommendedName>
</protein>
<feature type="signal peptide" evidence="3">
    <location>
        <begin position="1"/>
        <end position="23"/>
    </location>
</feature>
<keyword evidence="3" id="KW-0732">Signal</keyword>
<evidence type="ECO:0000256" key="3">
    <source>
        <dbReference type="SAM" id="SignalP"/>
    </source>
</evidence>
<evidence type="ECO:0000313" key="6">
    <source>
        <dbReference type="Proteomes" id="UP000823388"/>
    </source>
</evidence>
<dbReference type="PROSITE" id="PS51257">
    <property type="entry name" value="PROKAR_LIPOPROTEIN"/>
    <property type="match status" value="1"/>
</dbReference>
<dbReference type="Proteomes" id="UP000823388">
    <property type="component" value="Chromosome 4K"/>
</dbReference>
<dbReference type="InterPro" id="IPR056205">
    <property type="entry name" value="Meg"/>
</dbReference>
<reference evidence="5 6" key="1">
    <citation type="submission" date="2020-05" db="EMBL/GenBank/DDBJ databases">
        <title>WGS assembly of Panicum virgatum.</title>
        <authorList>
            <person name="Lovell J.T."/>
            <person name="Jenkins J."/>
            <person name="Shu S."/>
            <person name="Juenger T.E."/>
            <person name="Schmutz J."/>
        </authorList>
    </citation>
    <scope>NUCLEOTIDE SEQUENCE [LARGE SCALE GENOMIC DNA]</scope>
    <source>
        <strain evidence="6">cv. AP13</strain>
    </source>
</reference>
<dbReference type="Pfam" id="PF24153">
    <property type="entry name" value="Meg"/>
    <property type="match status" value="1"/>
</dbReference>
<gene>
    <name evidence="5" type="ORF">PVAP13_4KG310400</name>
</gene>
<dbReference type="EMBL" id="CM029043">
    <property type="protein sequence ID" value="KAG2612845.1"/>
    <property type="molecule type" value="Genomic_DNA"/>
</dbReference>
<sequence>MEKRTLHSGVLVLLPLLLLGCLSIHVECRAAMGEMGGDDQVCTICDCRGQYGMADCWCCVKDKRVRARYPGRDECRLKCPIIC</sequence>
<dbReference type="AlphaFoldDB" id="A0A8T0TUJ2"/>
<organism evidence="5 6">
    <name type="scientific">Panicum virgatum</name>
    <name type="common">Blackwell switchgrass</name>
    <dbReference type="NCBI Taxonomy" id="38727"/>
    <lineage>
        <taxon>Eukaryota</taxon>
        <taxon>Viridiplantae</taxon>
        <taxon>Streptophyta</taxon>
        <taxon>Embryophyta</taxon>
        <taxon>Tracheophyta</taxon>
        <taxon>Spermatophyta</taxon>
        <taxon>Magnoliopsida</taxon>
        <taxon>Liliopsida</taxon>
        <taxon>Poales</taxon>
        <taxon>Poaceae</taxon>
        <taxon>PACMAD clade</taxon>
        <taxon>Panicoideae</taxon>
        <taxon>Panicodae</taxon>
        <taxon>Paniceae</taxon>
        <taxon>Panicinae</taxon>
        <taxon>Panicum</taxon>
        <taxon>Panicum sect. Hiantes</taxon>
    </lineage>
</organism>
<evidence type="ECO:0000259" key="4">
    <source>
        <dbReference type="Pfam" id="PF24153"/>
    </source>
</evidence>
<comment type="similarity">
    <text evidence="1">Belongs to the MEG family.</text>
</comment>
<comment type="caution">
    <text evidence="5">The sequence shown here is derived from an EMBL/GenBank/DDBJ whole genome shotgun (WGS) entry which is preliminary data.</text>
</comment>
<keyword evidence="2" id="KW-1015">Disulfide bond</keyword>
<evidence type="ECO:0000313" key="5">
    <source>
        <dbReference type="EMBL" id="KAG2612845.1"/>
    </source>
</evidence>